<evidence type="ECO:0000256" key="2">
    <source>
        <dbReference type="ARBA" id="ARBA00022736"/>
    </source>
</evidence>
<dbReference type="Proteomes" id="UP000095256">
    <property type="component" value="Unassembled WGS sequence"/>
</dbReference>
<keyword evidence="2" id="KW-0423">Lactose metabolism</keyword>
<evidence type="ECO:0000256" key="1">
    <source>
        <dbReference type="ARBA" id="ARBA00008754"/>
    </source>
</evidence>
<proteinExistence type="inferred from homology"/>
<sequence length="152" mass="16748">MAQKIIIGADHGGFILKERIKQFLESKKYQVTDVGCTGNEAVDYPAYGRMVAEKIQQEQGSLGLLICGTGIGMSIVANKYQGVRAAVVNDVFSAKATKEHNNSNILCLGQRVIGEGLALMIVETWLKAEFIGGKHQQRLNQLTEIEKQELRK</sequence>
<dbReference type="EMBL" id="MIEK01000023">
    <property type="protein sequence ID" value="OEH82453.1"/>
    <property type="molecule type" value="Genomic_DNA"/>
</dbReference>
<dbReference type="RefSeq" id="WP_069698730.1">
    <property type="nucleotide sequence ID" value="NZ_JAGGMA010000001.1"/>
</dbReference>
<dbReference type="NCBIfam" id="TIGR00689">
    <property type="entry name" value="rpiB_lacA_lacB"/>
    <property type="match status" value="1"/>
</dbReference>
<dbReference type="Gene3D" id="3.40.1400.10">
    <property type="entry name" value="Sugar-phosphate isomerase, RpiB/LacA/LacB"/>
    <property type="match status" value="1"/>
</dbReference>
<keyword evidence="6" id="KW-1185">Reference proteome</keyword>
<dbReference type="SUPFAM" id="SSF89623">
    <property type="entry name" value="Ribose/Galactose isomerase RpiB/AlsB"/>
    <property type="match status" value="1"/>
</dbReference>
<dbReference type="PIRSF" id="PIRSF005384">
    <property type="entry name" value="RpiB_LacA_B"/>
    <property type="match status" value="1"/>
</dbReference>
<dbReference type="GO" id="GO:0004751">
    <property type="term" value="F:ribose-5-phosphate isomerase activity"/>
    <property type="evidence" value="ECO:0007669"/>
    <property type="project" value="TreeGrafter"/>
</dbReference>
<dbReference type="STRING" id="762845.BCR26_02535"/>
<evidence type="ECO:0000256" key="3">
    <source>
        <dbReference type="ARBA" id="ARBA00023235"/>
    </source>
</evidence>
<evidence type="ECO:0000313" key="6">
    <source>
        <dbReference type="Proteomes" id="UP000095256"/>
    </source>
</evidence>
<comment type="similarity">
    <text evidence="1">Belongs to the LacAB/RpiB family.</text>
</comment>
<organism evidence="5 6">
    <name type="scientific">Enterococcus rivorum</name>
    <dbReference type="NCBI Taxonomy" id="762845"/>
    <lineage>
        <taxon>Bacteria</taxon>
        <taxon>Bacillati</taxon>
        <taxon>Bacillota</taxon>
        <taxon>Bacilli</taxon>
        <taxon>Lactobacillales</taxon>
        <taxon>Enterococcaceae</taxon>
        <taxon>Enterococcus</taxon>
    </lineage>
</organism>
<keyword evidence="3 5" id="KW-0413">Isomerase</keyword>
<dbReference type="InterPro" id="IPR036569">
    <property type="entry name" value="RpiB_LacA_LacB_sf"/>
</dbReference>
<protein>
    <submittedName>
        <fullName evidence="5">Ribose 5-phosphate isomerase B</fullName>
    </submittedName>
</protein>
<dbReference type="OrthoDB" id="1778624at2"/>
<evidence type="ECO:0000256" key="4">
    <source>
        <dbReference type="PIRSR" id="PIRSR005384-1"/>
    </source>
</evidence>
<dbReference type="InterPro" id="IPR004785">
    <property type="entry name" value="RpiB"/>
</dbReference>
<dbReference type="GO" id="GO:0005988">
    <property type="term" value="P:lactose metabolic process"/>
    <property type="evidence" value="ECO:0007669"/>
    <property type="project" value="UniProtKB-KW"/>
</dbReference>
<dbReference type="PANTHER" id="PTHR30345">
    <property type="entry name" value="RIBOSE-5-PHOSPHATE ISOMERASE B"/>
    <property type="match status" value="1"/>
</dbReference>
<name>A0A1E5KX74_9ENTE</name>
<dbReference type="NCBIfam" id="TIGR01120">
    <property type="entry name" value="rpiB"/>
    <property type="match status" value="1"/>
</dbReference>
<dbReference type="Pfam" id="PF02502">
    <property type="entry name" value="LacAB_rpiB"/>
    <property type="match status" value="1"/>
</dbReference>
<dbReference type="GO" id="GO:0009052">
    <property type="term" value="P:pentose-phosphate shunt, non-oxidative branch"/>
    <property type="evidence" value="ECO:0007669"/>
    <property type="project" value="TreeGrafter"/>
</dbReference>
<feature type="active site" description="Proton donor" evidence="4">
    <location>
        <position position="100"/>
    </location>
</feature>
<dbReference type="NCBIfam" id="NF004051">
    <property type="entry name" value="PRK05571.1"/>
    <property type="match status" value="1"/>
</dbReference>
<feature type="active site" description="Proton acceptor" evidence="4">
    <location>
        <position position="67"/>
    </location>
</feature>
<dbReference type="AlphaFoldDB" id="A0A1E5KX74"/>
<reference evidence="5 6" key="1">
    <citation type="submission" date="2016-09" db="EMBL/GenBank/DDBJ databases">
        <authorList>
            <person name="Capua I."/>
            <person name="De Benedictis P."/>
            <person name="Joannis T."/>
            <person name="Lombin L.H."/>
            <person name="Cattoli G."/>
        </authorList>
    </citation>
    <scope>NUCLEOTIDE SEQUENCE [LARGE SCALE GENOMIC DNA]</scope>
    <source>
        <strain evidence="5 6">LMG 25899</strain>
    </source>
</reference>
<accession>A0A1E5KX74</accession>
<dbReference type="InterPro" id="IPR003500">
    <property type="entry name" value="RpiB_LacA_LacB"/>
</dbReference>
<evidence type="ECO:0000313" key="5">
    <source>
        <dbReference type="EMBL" id="OEH82453.1"/>
    </source>
</evidence>
<comment type="caution">
    <text evidence="5">The sequence shown here is derived from an EMBL/GenBank/DDBJ whole genome shotgun (WGS) entry which is preliminary data.</text>
</comment>
<gene>
    <name evidence="5" type="ORF">BCR26_02535</name>
</gene>
<dbReference type="PANTHER" id="PTHR30345:SF0">
    <property type="entry name" value="DNA DAMAGE-REPAIR_TOLERATION PROTEIN DRT102"/>
    <property type="match status" value="1"/>
</dbReference>
<dbReference type="GO" id="GO:0019316">
    <property type="term" value="P:D-allose catabolic process"/>
    <property type="evidence" value="ECO:0007669"/>
    <property type="project" value="TreeGrafter"/>
</dbReference>